<gene>
    <name evidence="1" type="ORF">C4561_01700</name>
</gene>
<reference evidence="1 2" key="1">
    <citation type="journal article" date="2017" name="ISME J.">
        <title>Energy and carbon metabolisms in a deep terrestrial subsurface fluid microbial community.</title>
        <authorList>
            <person name="Momper L."/>
            <person name="Jungbluth S.P."/>
            <person name="Lee M.D."/>
            <person name="Amend J.P."/>
        </authorList>
    </citation>
    <scope>NUCLEOTIDE SEQUENCE [LARGE SCALE GENOMIC DNA]</scope>
    <source>
        <strain evidence="1">SURF_46</strain>
    </source>
</reference>
<name>A0A3A4ZEP9_UNCKA</name>
<accession>A0A3A4ZEP9</accession>
<comment type="caution">
    <text evidence="1">The sequence shown here is derived from an EMBL/GenBank/DDBJ whole genome shotgun (WGS) entry which is preliminary data.</text>
</comment>
<dbReference type="Proteomes" id="UP000265540">
    <property type="component" value="Unassembled WGS sequence"/>
</dbReference>
<sequence length="99" mass="11925">MRDLTRLEEIFIKETIREKNDKVVMAGRPWCKQYLRYNKQHLHCPHFKTCSMYWMIREKIRMGVTVVESDFELEQFHLGNLDFEQEQSQEDDAEAQGGL</sequence>
<organism evidence="1 2">
    <name type="scientific">candidate division WWE3 bacterium</name>
    <dbReference type="NCBI Taxonomy" id="2053526"/>
    <lineage>
        <taxon>Bacteria</taxon>
        <taxon>Katanobacteria</taxon>
    </lineage>
</organism>
<evidence type="ECO:0000313" key="2">
    <source>
        <dbReference type="Proteomes" id="UP000265540"/>
    </source>
</evidence>
<evidence type="ECO:0000313" key="1">
    <source>
        <dbReference type="EMBL" id="RJR27643.1"/>
    </source>
</evidence>
<protein>
    <submittedName>
        <fullName evidence="1">Uncharacterized protein</fullName>
    </submittedName>
</protein>
<dbReference type="AlphaFoldDB" id="A0A3A4ZEP9"/>
<dbReference type="EMBL" id="QZJF01000008">
    <property type="protein sequence ID" value="RJR27643.1"/>
    <property type="molecule type" value="Genomic_DNA"/>
</dbReference>
<proteinExistence type="predicted"/>